<dbReference type="CDD" id="cd02252">
    <property type="entry name" value="nylC_like"/>
    <property type="match status" value="1"/>
</dbReference>
<sequence length="320" mass="34024">MEEYQKFFRIGQYTDSEAMTGCTVILCEDGVTGGVSVRGGSPNTRDTDALKSENNRRFVHGVTLSGGSAFGLAANAGVVDFLEKNKIGRDMGITFIPNVVGASLFDLRMGRSDVRPDYQAGYQACQAAFAGQVFQAGNFGAGTGCSVGTINGPQNAMKGGIGLQTMRHGNLWVTAVIAVNAVGDVYDETVGEIIAGARKVGEKRIGFSEEIFLEHYQNEAALFDGNTVIGCVMTNATFPKAKMNKLADLSHNGIARAIRPSHTTYDGDTLFVLGANEIEASFEAVSILAVEAVRQAIVKGTKAATTYGDYLAYHDSQSKE</sequence>
<dbReference type="RefSeq" id="WP_067627094.1">
    <property type="nucleotide sequence ID" value="NZ_BAAAXL010000024.1"/>
</dbReference>
<comment type="similarity">
    <text evidence="1">Belongs to the peptidase S58 family.</text>
</comment>
<dbReference type="InterPro" id="IPR005321">
    <property type="entry name" value="Peptidase_S58_DmpA"/>
</dbReference>
<dbReference type="InterPro" id="IPR016117">
    <property type="entry name" value="ArgJ-like_dom_sf"/>
</dbReference>
<protein>
    <submittedName>
        <fullName evidence="2">P1 family peptidase</fullName>
    </submittedName>
</protein>
<dbReference type="EMBL" id="JARQAI010000003">
    <property type="protein sequence ID" value="MDT2736322.1"/>
    <property type="molecule type" value="Genomic_DNA"/>
</dbReference>
<evidence type="ECO:0000313" key="2">
    <source>
        <dbReference type="EMBL" id="MDT2736322.1"/>
    </source>
</evidence>
<dbReference type="PANTHER" id="PTHR36512">
    <property type="entry name" value="D-AMINOPEPTIDASE"/>
    <property type="match status" value="1"/>
</dbReference>
<dbReference type="Pfam" id="PF03576">
    <property type="entry name" value="Peptidase_S58"/>
    <property type="match status" value="1"/>
</dbReference>
<evidence type="ECO:0000313" key="4">
    <source>
        <dbReference type="Proteomes" id="UP001180842"/>
    </source>
</evidence>
<reference evidence="2 5" key="1">
    <citation type="submission" date="2023-03" db="EMBL/GenBank/DDBJ databases">
        <authorList>
            <person name="Shen W."/>
            <person name="Cai J."/>
        </authorList>
    </citation>
    <scope>NUCLEOTIDE SEQUENCE</scope>
    <source>
        <strain evidence="2">P69-2</strain>
        <strain evidence="3 5">Y59</strain>
    </source>
</reference>
<evidence type="ECO:0000313" key="5">
    <source>
        <dbReference type="Proteomes" id="UP001269061"/>
    </source>
</evidence>
<dbReference type="EMBL" id="JARQAZ010000005">
    <property type="protein sequence ID" value="MDT2770688.1"/>
    <property type="molecule type" value="Genomic_DNA"/>
</dbReference>
<proteinExistence type="inferred from homology"/>
<dbReference type="Proteomes" id="UP001269061">
    <property type="component" value="Unassembled WGS sequence"/>
</dbReference>
<evidence type="ECO:0000256" key="1">
    <source>
        <dbReference type="ARBA" id="ARBA00007068"/>
    </source>
</evidence>
<accession>A0AAE4L5V1</accession>
<dbReference type="Proteomes" id="UP001180842">
    <property type="component" value="Unassembled WGS sequence"/>
</dbReference>
<dbReference type="AlphaFoldDB" id="A0AAE4L5V1"/>
<name>A0AAE4L5V1_9ENTE</name>
<dbReference type="GO" id="GO:0004177">
    <property type="term" value="F:aminopeptidase activity"/>
    <property type="evidence" value="ECO:0007669"/>
    <property type="project" value="TreeGrafter"/>
</dbReference>
<dbReference type="Gene3D" id="3.60.70.12">
    <property type="entry name" value="L-amino peptidase D-ALA esterase/amidase"/>
    <property type="match status" value="1"/>
</dbReference>
<organism evidence="2 4">
    <name type="scientific">Enterococcus pseudoavium</name>
    <dbReference type="NCBI Taxonomy" id="44007"/>
    <lineage>
        <taxon>Bacteria</taxon>
        <taxon>Bacillati</taxon>
        <taxon>Bacillota</taxon>
        <taxon>Bacilli</taxon>
        <taxon>Lactobacillales</taxon>
        <taxon>Enterococcaceae</taxon>
        <taxon>Enterococcus</taxon>
    </lineage>
</organism>
<gene>
    <name evidence="2" type="ORF">P7H00_04105</name>
    <name evidence="3" type="ORF">P7H46_07490</name>
</gene>
<keyword evidence="5" id="KW-1185">Reference proteome</keyword>
<dbReference type="PANTHER" id="PTHR36512:SF3">
    <property type="entry name" value="BLR5678 PROTEIN"/>
    <property type="match status" value="1"/>
</dbReference>
<comment type="caution">
    <text evidence="2">The sequence shown here is derived from an EMBL/GenBank/DDBJ whole genome shotgun (WGS) entry which is preliminary data.</text>
</comment>
<dbReference type="SUPFAM" id="SSF56266">
    <property type="entry name" value="DmpA/ArgJ-like"/>
    <property type="match status" value="1"/>
</dbReference>
<evidence type="ECO:0000313" key="3">
    <source>
        <dbReference type="EMBL" id="MDT2770688.1"/>
    </source>
</evidence>